<dbReference type="PANTHER" id="PTHR46577">
    <property type="entry name" value="HTH-TYPE TRANSCRIPTIONAL REGULATORY PROTEIN GABR"/>
    <property type="match status" value="1"/>
</dbReference>
<sequence length="506" mass="57972">MEITVSRSSKTPMYLQIKNQIEAMINSGKLPANFILPAERAMSEKLQVNRSTVVKAYMELKAEGLVEARVGSGTVVLPSPARDGVQEKTYVPPLRWNQLESRRAVKSNEQTISNILSVFEKERVISFASGVASEDSYDLELFKKIQTQLLEKYREKIFMPTPVEGCTELKHTIKSYLQQNGINAGVRQIMVTSGSQQSIEFFARLLIEPGDVVLVEEPTYIGAIQAFESYEARIVSIPMDEEGIRLDVLENCLVKYRPKFLYTQPTFHNPTGLTMSMNRRKELLRLAYYYNVPVMEDNPYGELYYEGEKLPALKSLDTNDYVIYVSSFSKTISFSLRVGFVVAGENIINRFTRFKQITDIQTNTHSQYLIHEFIAQGHLKGHLENLRRINKMKRDMMAAQLQRGKIEDMKIYVPGGGYFIWLELPKNIVMSELLKQLGDVGVVIMPGDVFFPKFNVENNYVRLNFSYPKEQDIKNGVEKLIECIVRCSENSKKLRRPVETVINPYL</sequence>
<dbReference type="CDD" id="cd07377">
    <property type="entry name" value="WHTH_GntR"/>
    <property type="match status" value="1"/>
</dbReference>
<dbReference type="EC" id="2.6.1.39" evidence="12"/>
<dbReference type="Gene3D" id="3.90.1150.10">
    <property type="entry name" value="Aspartate Aminotransferase, domain 1"/>
    <property type="match status" value="1"/>
</dbReference>
<dbReference type="FunFam" id="3.40.640.10:FF:000053">
    <property type="entry name" value="Aminotransferase, class I"/>
    <property type="match status" value="1"/>
</dbReference>
<evidence type="ECO:0000256" key="7">
    <source>
        <dbReference type="ARBA" id="ARBA00022898"/>
    </source>
</evidence>
<comment type="similarity">
    <text evidence="2">In the C-terminal section; belongs to the class-I pyridoxal-phosphate-dependent aminotransferase family.</text>
</comment>
<dbReference type="Pfam" id="PF00155">
    <property type="entry name" value="Aminotran_1_2"/>
    <property type="match status" value="1"/>
</dbReference>
<dbReference type="InterPro" id="IPR015424">
    <property type="entry name" value="PyrdxlP-dep_Trfase"/>
</dbReference>
<dbReference type="OrthoDB" id="9802328at2"/>
<evidence type="ECO:0000259" key="11">
    <source>
        <dbReference type="PROSITE" id="PS50949"/>
    </source>
</evidence>
<dbReference type="SMART" id="SM00345">
    <property type="entry name" value="HTH_GNTR"/>
    <property type="match status" value="1"/>
</dbReference>
<evidence type="ECO:0000256" key="1">
    <source>
        <dbReference type="ARBA" id="ARBA00001933"/>
    </source>
</evidence>
<evidence type="ECO:0000313" key="13">
    <source>
        <dbReference type="Proteomes" id="UP000191554"/>
    </source>
</evidence>
<keyword evidence="13" id="KW-1185">Reference proteome</keyword>
<dbReference type="GO" id="GO:0047536">
    <property type="term" value="F:2-aminoadipate transaminase activity"/>
    <property type="evidence" value="ECO:0007669"/>
    <property type="project" value="UniProtKB-EC"/>
</dbReference>
<dbReference type="InterPro" id="IPR051446">
    <property type="entry name" value="HTH_trans_reg/aminotransferase"/>
</dbReference>
<evidence type="ECO:0000256" key="4">
    <source>
        <dbReference type="ARBA" id="ARBA00011738"/>
    </source>
</evidence>
<name>A0A1V4SDQ1_RUMHU</name>
<dbReference type="PANTHER" id="PTHR46577:SF2">
    <property type="entry name" value="TRANSCRIPTIONAL REGULATORY PROTEIN"/>
    <property type="match status" value="1"/>
</dbReference>
<dbReference type="AlphaFoldDB" id="A0A1V4SDQ1"/>
<keyword evidence="5 12" id="KW-0032">Aminotransferase</keyword>
<reference evidence="12 13" key="1">
    <citation type="submission" date="2017-03" db="EMBL/GenBank/DDBJ databases">
        <title>Genome sequence of Clostridium hungatei DSM 14427.</title>
        <authorList>
            <person name="Poehlein A."/>
            <person name="Daniel R."/>
        </authorList>
    </citation>
    <scope>NUCLEOTIDE SEQUENCE [LARGE SCALE GENOMIC DNA]</scope>
    <source>
        <strain evidence="12 13">DSM 14427</strain>
    </source>
</reference>
<gene>
    <name evidence="12" type="primary">lysN_3</name>
    <name evidence="12" type="ORF">CLHUN_41490</name>
</gene>
<organism evidence="12 13">
    <name type="scientific">Ruminiclostridium hungatei</name>
    <name type="common">Clostridium hungatei</name>
    <dbReference type="NCBI Taxonomy" id="48256"/>
    <lineage>
        <taxon>Bacteria</taxon>
        <taxon>Bacillati</taxon>
        <taxon>Bacillota</taxon>
        <taxon>Clostridia</taxon>
        <taxon>Eubacteriales</taxon>
        <taxon>Oscillospiraceae</taxon>
        <taxon>Ruminiclostridium</taxon>
    </lineage>
</organism>
<keyword evidence="9" id="KW-0238">DNA-binding</keyword>
<dbReference type="PROSITE" id="PS50949">
    <property type="entry name" value="HTH_GNTR"/>
    <property type="match status" value="1"/>
</dbReference>
<evidence type="ECO:0000313" key="12">
    <source>
        <dbReference type="EMBL" id="OPX41978.1"/>
    </source>
</evidence>
<dbReference type="CDD" id="cd00609">
    <property type="entry name" value="AAT_like"/>
    <property type="match status" value="1"/>
</dbReference>
<dbReference type="GO" id="GO:0003700">
    <property type="term" value="F:DNA-binding transcription factor activity"/>
    <property type="evidence" value="ECO:0007669"/>
    <property type="project" value="InterPro"/>
</dbReference>
<dbReference type="InterPro" id="IPR004839">
    <property type="entry name" value="Aminotransferase_I/II_large"/>
</dbReference>
<dbReference type="InterPro" id="IPR036388">
    <property type="entry name" value="WH-like_DNA-bd_sf"/>
</dbReference>
<evidence type="ECO:0000256" key="3">
    <source>
        <dbReference type="ARBA" id="ARBA00007441"/>
    </source>
</evidence>
<dbReference type="InterPro" id="IPR015421">
    <property type="entry name" value="PyrdxlP-dep_Trfase_major"/>
</dbReference>
<evidence type="ECO:0000256" key="5">
    <source>
        <dbReference type="ARBA" id="ARBA00022576"/>
    </source>
</evidence>
<comment type="caution">
    <text evidence="12">The sequence shown here is derived from an EMBL/GenBank/DDBJ whole genome shotgun (WGS) entry which is preliminary data.</text>
</comment>
<keyword evidence="7" id="KW-0663">Pyridoxal phosphate</keyword>
<keyword evidence="8" id="KW-0805">Transcription regulation</keyword>
<comment type="cofactor">
    <cofactor evidence="1">
        <name>pyridoxal 5'-phosphate</name>
        <dbReference type="ChEBI" id="CHEBI:597326"/>
    </cofactor>
</comment>
<evidence type="ECO:0000256" key="8">
    <source>
        <dbReference type="ARBA" id="ARBA00023015"/>
    </source>
</evidence>
<feature type="domain" description="HTH gntR-type" evidence="11">
    <location>
        <begin position="11"/>
        <end position="79"/>
    </location>
</feature>
<dbReference type="InterPro" id="IPR036390">
    <property type="entry name" value="WH_DNA-bd_sf"/>
</dbReference>
<evidence type="ECO:0000256" key="9">
    <source>
        <dbReference type="ARBA" id="ARBA00023125"/>
    </source>
</evidence>
<evidence type="ECO:0000256" key="6">
    <source>
        <dbReference type="ARBA" id="ARBA00022679"/>
    </source>
</evidence>
<dbReference type="EMBL" id="MZGX01000038">
    <property type="protein sequence ID" value="OPX41978.1"/>
    <property type="molecule type" value="Genomic_DNA"/>
</dbReference>
<dbReference type="SUPFAM" id="SSF53383">
    <property type="entry name" value="PLP-dependent transferases"/>
    <property type="match status" value="1"/>
</dbReference>
<accession>A0A1V4SDQ1</accession>
<evidence type="ECO:0000256" key="10">
    <source>
        <dbReference type="ARBA" id="ARBA00023163"/>
    </source>
</evidence>
<dbReference type="InterPro" id="IPR000524">
    <property type="entry name" value="Tscrpt_reg_HTH_GntR"/>
</dbReference>
<dbReference type="STRING" id="48256.CLHUN_41490"/>
<dbReference type="Gene3D" id="3.40.640.10">
    <property type="entry name" value="Type I PLP-dependent aspartate aminotransferase-like (Major domain)"/>
    <property type="match status" value="1"/>
</dbReference>
<dbReference type="GO" id="GO:0003677">
    <property type="term" value="F:DNA binding"/>
    <property type="evidence" value="ECO:0007669"/>
    <property type="project" value="UniProtKB-KW"/>
</dbReference>
<evidence type="ECO:0000256" key="2">
    <source>
        <dbReference type="ARBA" id="ARBA00005384"/>
    </source>
</evidence>
<keyword evidence="6 12" id="KW-0808">Transferase</keyword>
<dbReference type="Proteomes" id="UP000191554">
    <property type="component" value="Unassembled WGS sequence"/>
</dbReference>
<dbReference type="PRINTS" id="PR00035">
    <property type="entry name" value="HTHGNTR"/>
</dbReference>
<comment type="subunit">
    <text evidence="4">Homodimer.</text>
</comment>
<proteinExistence type="inferred from homology"/>
<protein>
    <submittedName>
        <fullName evidence="12">2-aminoadipate transaminase</fullName>
        <ecNumber evidence="12">2.6.1.39</ecNumber>
    </submittedName>
</protein>
<dbReference type="SUPFAM" id="SSF46785">
    <property type="entry name" value="Winged helix' DNA-binding domain"/>
    <property type="match status" value="1"/>
</dbReference>
<dbReference type="Gene3D" id="1.10.10.10">
    <property type="entry name" value="Winged helix-like DNA-binding domain superfamily/Winged helix DNA-binding domain"/>
    <property type="match status" value="1"/>
</dbReference>
<dbReference type="Pfam" id="PF00392">
    <property type="entry name" value="GntR"/>
    <property type="match status" value="1"/>
</dbReference>
<keyword evidence="10" id="KW-0804">Transcription</keyword>
<dbReference type="GO" id="GO:0030170">
    <property type="term" value="F:pyridoxal phosphate binding"/>
    <property type="evidence" value="ECO:0007669"/>
    <property type="project" value="InterPro"/>
</dbReference>
<dbReference type="InterPro" id="IPR015422">
    <property type="entry name" value="PyrdxlP-dep_Trfase_small"/>
</dbReference>
<dbReference type="RefSeq" id="WP_080066599.1">
    <property type="nucleotide sequence ID" value="NZ_MZGX01000038.1"/>
</dbReference>
<comment type="similarity">
    <text evidence="3">Belongs to the class-I pyridoxal-phosphate-dependent aminotransferase family.</text>
</comment>